<organism evidence="2 3">
    <name type="scientific">Letharia columbiana</name>
    <dbReference type="NCBI Taxonomy" id="112416"/>
    <lineage>
        <taxon>Eukaryota</taxon>
        <taxon>Fungi</taxon>
        <taxon>Dikarya</taxon>
        <taxon>Ascomycota</taxon>
        <taxon>Pezizomycotina</taxon>
        <taxon>Lecanoromycetes</taxon>
        <taxon>OSLEUM clade</taxon>
        <taxon>Lecanoromycetidae</taxon>
        <taxon>Lecanorales</taxon>
        <taxon>Lecanorineae</taxon>
        <taxon>Parmeliaceae</taxon>
        <taxon>Letharia</taxon>
    </lineage>
</organism>
<accession>A0A8H6FDA0</accession>
<evidence type="ECO:0000313" key="2">
    <source>
        <dbReference type="EMBL" id="KAF6223851.1"/>
    </source>
</evidence>
<protein>
    <submittedName>
        <fullName evidence="2">Uncharacterized protein</fullName>
    </submittedName>
</protein>
<name>A0A8H6FDA0_9LECA</name>
<feature type="compositionally biased region" description="Polar residues" evidence="1">
    <location>
        <begin position="14"/>
        <end position="24"/>
    </location>
</feature>
<comment type="caution">
    <text evidence="2">The sequence shown here is derived from an EMBL/GenBank/DDBJ whole genome shotgun (WGS) entry which is preliminary data.</text>
</comment>
<dbReference type="GeneID" id="59294811"/>
<keyword evidence="3" id="KW-1185">Reference proteome</keyword>
<evidence type="ECO:0000256" key="1">
    <source>
        <dbReference type="SAM" id="MobiDB-lite"/>
    </source>
</evidence>
<feature type="compositionally biased region" description="Basic and acidic residues" evidence="1">
    <location>
        <begin position="487"/>
        <end position="500"/>
    </location>
</feature>
<dbReference type="RefSeq" id="XP_037158163.1">
    <property type="nucleotide sequence ID" value="XM_037315007.1"/>
</dbReference>
<sequence>MSAKMPVNIASKLTSEAGPSNNRQAAAGGGQEPLGIGENRGAVGWVSITGPGGERQFQPNIIWPNGKKEQLPILPAIPMTFGYGPLLDARNAPEVVRLTITLHVFSMYVCHMWYEYLGRLLVREEVVGIMRMVFHGSQWVAQKGLLERFDNPTDGITIAFRRVTDAVKDTVREEWCRHVDGWFQHFRAVDPAAKVRAEELYGFIGRPPLVLDTTRRDYKVNAEQIEPYQACTHYGVVNWGTNRDNEKLREEDTRKILGHYYNWKSPGPIRLSVTFADPTYQATKNVALVANDPKYKPFFKTLSEQWISKYEVEVLGLKARPNTEIASQSGLVSATTSSLGALSLTATASSSSQRTTSGLSQLTDYKASYGFKPMIAPGPPSATPSAALSASPSASPSAPPSAPPSASPSASPSAPPSESSSKASSGKGKEKETTPEYFRQFTDYDDYARSESAGSPPPPGKTTSDDPANKGKGKARRRESSSNSPPKTEKGKGKGKEKVEKRQRRD</sequence>
<feature type="compositionally biased region" description="Low complexity" evidence="1">
    <location>
        <begin position="407"/>
        <end position="425"/>
    </location>
</feature>
<feature type="region of interest" description="Disordered" evidence="1">
    <location>
        <begin position="14"/>
        <end position="36"/>
    </location>
</feature>
<reference evidence="2 3" key="1">
    <citation type="journal article" date="2020" name="Genomics">
        <title>Complete, high-quality genomes from long-read metagenomic sequencing of two wolf lichen thalli reveals enigmatic genome architecture.</title>
        <authorList>
            <person name="McKenzie S.K."/>
            <person name="Walston R.F."/>
            <person name="Allen J.L."/>
        </authorList>
    </citation>
    <scope>NUCLEOTIDE SEQUENCE [LARGE SCALE GENOMIC DNA]</scope>
    <source>
        <strain evidence="2">WasteWater2</strain>
    </source>
</reference>
<dbReference type="EMBL" id="JACCJC010000131">
    <property type="protein sequence ID" value="KAF6223851.1"/>
    <property type="molecule type" value="Genomic_DNA"/>
</dbReference>
<feature type="compositionally biased region" description="Pro residues" evidence="1">
    <location>
        <begin position="397"/>
        <end position="406"/>
    </location>
</feature>
<feature type="compositionally biased region" description="Low complexity" evidence="1">
    <location>
        <begin position="383"/>
        <end position="396"/>
    </location>
</feature>
<gene>
    <name evidence="2" type="ORF">HO173_013183</name>
</gene>
<feature type="region of interest" description="Disordered" evidence="1">
    <location>
        <begin position="380"/>
        <end position="506"/>
    </location>
</feature>
<proteinExistence type="predicted"/>
<evidence type="ECO:0000313" key="3">
    <source>
        <dbReference type="Proteomes" id="UP000578531"/>
    </source>
</evidence>
<dbReference type="AlphaFoldDB" id="A0A8H6FDA0"/>
<dbReference type="Proteomes" id="UP000578531">
    <property type="component" value="Unassembled WGS sequence"/>
</dbReference>